<sequence length="217" mass="23712">MSKTSKKAAAASRQARIEEMRRAERARERRNRIITITLSTVIVVGLVGWGAYYINSANEKEERQAAEAKKPVSGEKTWAAKKLTQNHVKGTVQYPMNPPVGGDHHQAWMTCDGTVYTQAIANENAVHSLEHGAVWVTYNDKATEADIKTLGDKVSKTPYTLMSPEQEQSGTITLSAWGHQLSVDKASDPRVEQFLTKYVQGAQTPEPGAACTGGLTA</sequence>
<name>A0A101SE23_9ACTN</name>
<dbReference type="InterPro" id="IPR021454">
    <property type="entry name" value="DUF3105"/>
</dbReference>
<dbReference type="Pfam" id="PF11303">
    <property type="entry name" value="DUF3105"/>
    <property type="match status" value="1"/>
</dbReference>
<dbReference type="STRING" id="58343.AQJ46_12190"/>
<keyword evidence="2" id="KW-0812">Transmembrane</keyword>
<protein>
    <recommendedName>
        <fullName evidence="5">DUF3105 domain-containing protein</fullName>
    </recommendedName>
</protein>
<reference evidence="3 4" key="1">
    <citation type="submission" date="2015-10" db="EMBL/GenBank/DDBJ databases">
        <title>Draft genome sequence of Streptomyces canus DSM 40017, type strain for the species Streptomyces canus.</title>
        <authorList>
            <person name="Ruckert C."/>
            <person name="Winkler A."/>
            <person name="Kalinowski J."/>
            <person name="Kampfer P."/>
            <person name="Glaeser S."/>
        </authorList>
    </citation>
    <scope>NUCLEOTIDE SEQUENCE [LARGE SCALE GENOMIC DNA]</scope>
    <source>
        <strain evidence="3 4">DSM 40017</strain>
    </source>
</reference>
<evidence type="ECO:0008006" key="5">
    <source>
        <dbReference type="Google" id="ProtNLM"/>
    </source>
</evidence>
<keyword evidence="2" id="KW-1133">Transmembrane helix</keyword>
<feature type="region of interest" description="Disordered" evidence="1">
    <location>
        <begin position="1"/>
        <end position="25"/>
    </location>
</feature>
<proteinExistence type="predicted"/>
<evidence type="ECO:0000313" key="4">
    <source>
        <dbReference type="Proteomes" id="UP000053669"/>
    </source>
</evidence>
<dbReference type="RefSeq" id="WP_059205574.1">
    <property type="nucleotide sequence ID" value="NZ_KQ948658.1"/>
</dbReference>
<accession>A0A101SE23</accession>
<dbReference type="Proteomes" id="UP000053669">
    <property type="component" value="Unassembled WGS sequence"/>
</dbReference>
<keyword evidence="2" id="KW-0472">Membrane</keyword>
<feature type="transmembrane region" description="Helical" evidence="2">
    <location>
        <begin position="33"/>
        <end position="54"/>
    </location>
</feature>
<dbReference type="EMBL" id="LMWU01000012">
    <property type="protein sequence ID" value="KUN72582.1"/>
    <property type="molecule type" value="Genomic_DNA"/>
</dbReference>
<organism evidence="3 4">
    <name type="scientific">Streptomyces canus</name>
    <dbReference type="NCBI Taxonomy" id="58343"/>
    <lineage>
        <taxon>Bacteria</taxon>
        <taxon>Bacillati</taxon>
        <taxon>Actinomycetota</taxon>
        <taxon>Actinomycetes</taxon>
        <taxon>Kitasatosporales</taxon>
        <taxon>Streptomycetaceae</taxon>
        <taxon>Streptomyces</taxon>
        <taxon>Streptomyces aurantiacus group</taxon>
    </lineage>
</organism>
<comment type="caution">
    <text evidence="3">The sequence shown here is derived from an EMBL/GenBank/DDBJ whole genome shotgun (WGS) entry which is preliminary data.</text>
</comment>
<dbReference type="AlphaFoldDB" id="A0A101SE23"/>
<feature type="compositionally biased region" description="Basic and acidic residues" evidence="1">
    <location>
        <begin position="15"/>
        <end position="25"/>
    </location>
</feature>
<evidence type="ECO:0000256" key="1">
    <source>
        <dbReference type="SAM" id="MobiDB-lite"/>
    </source>
</evidence>
<evidence type="ECO:0000313" key="3">
    <source>
        <dbReference type="EMBL" id="KUN72582.1"/>
    </source>
</evidence>
<gene>
    <name evidence="3" type="ORF">AQJ46_12190</name>
</gene>
<evidence type="ECO:0000256" key="2">
    <source>
        <dbReference type="SAM" id="Phobius"/>
    </source>
</evidence>